<proteinExistence type="predicted"/>
<protein>
    <submittedName>
        <fullName evidence="3">Secreted protein</fullName>
    </submittedName>
</protein>
<dbReference type="AlphaFoldDB" id="A0A7E4ZWY4"/>
<sequence length="204" mass="23980">MNWQSCLFILPCLVISTQCSFPVIIKSIPTLADFNLTAPKLTADELKKVHAEYHIRLRAQLYCNFRPREFYTPDKKGTKVDVYQPLYPFPDRKIAVFYVNKWGGISEIISDYDNIYHVWLEVYFQFDFYCPNHCAGTYISILSSPFHCFTNREATANYPWKPTDWTLSDQCDGPRDANGTRYRKQYDYWGDHPSYSLPQKLVKP</sequence>
<feature type="signal peptide" evidence="1">
    <location>
        <begin position="1"/>
        <end position="19"/>
    </location>
</feature>
<name>A0A7E4ZWY4_PANRE</name>
<keyword evidence="2" id="KW-1185">Reference proteome</keyword>
<evidence type="ECO:0000313" key="2">
    <source>
        <dbReference type="Proteomes" id="UP000492821"/>
    </source>
</evidence>
<accession>A0A7E4ZWY4</accession>
<keyword evidence="1" id="KW-0732">Signal</keyword>
<dbReference type="Proteomes" id="UP000492821">
    <property type="component" value="Unassembled WGS sequence"/>
</dbReference>
<evidence type="ECO:0000256" key="1">
    <source>
        <dbReference type="SAM" id="SignalP"/>
    </source>
</evidence>
<organism evidence="2 3">
    <name type="scientific">Panagrellus redivivus</name>
    <name type="common">Microworm</name>
    <dbReference type="NCBI Taxonomy" id="6233"/>
    <lineage>
        <taxon>Eukaryota</taxon>
        <taxon>Metazoa</taxon>
        <taxon>Ecdysozoa</taxon>
        <taxon>Nematoda</taxon>
        <taxon>Chromadorea</taxon>
        <taxon>Rhabditida</taxon>
        <taxon>Tylenchina</taxon>
        <taxon>Panagrolaimomorpha</taxon>
        <taxon>Panagrolaimoidea</taxon>
        <taxon>Panagrolaimidae</taxon>
        <taxon>Panagrellus</taxon>
    </lineage>
</organism>
<reference evidence="2" key="1">
    <citation type="journal article" date="2013" name="Genetics">
        <title>The draft genome and transcriptome of Panagrellus redivivus are shaped by the harsh demands of a free-living lifestyle.</title>
        <authorList>
            <person name="Srinivasan J."/>
            <person name="Dillman A.R."/>
            <person name="Macchietto M.G."/>
            <person name="Heikkinen L."/>
            <person name="Lakso M."/>
            <person name="Fracchia K.M."/>
            <person name="Antoshechkin I."/>
            <person name="Mortazavi A."/>
            <person name="Wong G."/>
            <person name="Sternberg P.W."/>
        </authorList>
    </citation>
    <scope>NUCLEOTIDE SEQUENCE [LARGE SCALE GENOMIC DNA]</scope>
    <source>
        <strain evidence="2">MT8872</strain>
    </source>
</reference>
<feature type="chain" id="PRO_5028943624" evidence="1">
    <location>
        <begin position="20"/>
        <end position="204"/>
    </location>
</feature>
<evidence type="ECO:0000313" key="3">
    <source>
        <dbReference type="WBParaSite" id="Pan_g2262.t1"/>
    </source>
</evidence>
<reference evidence="3" key="2">
    <citation type="submission" date="2020-10" db="UniProtKB">
        <authorList>
            <consortium name="WormBaseParasite"/>
        </authorList>
    </citation>
    <scope>IDENTIFICATION</scope>
</reference>
<dbReference type="WBParaSite" id="Pan_g2262.t1">
    <property type="protein sequence ID" value="Pan_g2262.t1"/>
    <property type="gene ID" value="Pan_g2262"/>
</dbReference>